<dbReference type="Proteomes" id="UP000797356">
    <property type="component" value="Chromosome 11"/>
</dbReference>
<comment type="caution">
    <text evidence="2">The sequence shown here is derived from an EMBL/GenBank/DDBJ whole genome shotgun (WGS) entry which is preliminary data.</text>
</comment>
<organism evidence="2 3">
    <name type="scientific">Cocos nucifera</name>
    <name type="common">Coconut palm</name>
    <dbReference type="NCBI Taxonomy" id="13894"/>
    <lineage>
        <taxon>Eukaryota</taxon>
        <taxon>Viridiplantae</taxon>
        <taxon>Streptophyta</taxon>
        <taxon>Embryophyta</taxon>
        <taxon>Tracheophyta</taxon>
        <taxon>Spermatophyta</taxon>
        <taxon>Magnoliopsida</taxon>
        <taxon>Liliopsida</taxon>
        <taxon>Arecaceae</taxon>
        <taxon>Arecoideae</taxon>
        <taxon>Cocoseae</taxon>
        <taxon>Attaleinae</taxon>
        <taxon>Cocos</taxon>
    </lineage>
</organism>
<dbReference type="EMBL" id="CM017882">
    <property type="protein sequence ID" value="KAG1363978.1"/>
    <property type="molecule type" value="Genomic_DNA"/>
</dbReference>
<feature type="compositionally biased region" description="Acidic residues" evidence="1">
    <location>
        <begin position="127"/>
        <end position="160"/>
    </location>
</feature>
<evidence type="ECO:0000256" key="1">
    <source>
        <dbReference type="SAM" id="MobiDB-lite"/>
    </source>
</evidence>
<dbReference type="PANTHER" id="PTHR35711">
    <property type="entry name" value="EXPRESSED PROTEIN"/>
    <property type="match status" value="1"/>
</dbReference>
<feature type="region of interest" description="Disordered" evidence="1">
    <location>
        <begin position="62"/>
        <end position="169"/>
    </location>
</feature>
<feature type="compositionally biased region" description="Acidic residues" evidence="1">
    <location>
        <begin position="77"/>
        <end position="105"/>
    </location>
</feature>
<gene>
    <name evidence="2" type="ORF">COCNU_11G008050</name>
</gene>
<sequence length="169" mass="18742">MEALCRSESNGPAVLFSMMELLVAETFLSAERSLLWLLLLVGSLSSEIDILGERPEVIYGVLGKSKAERVHENKDDGESDDDDEEEDEDDGEDQDDDADQDDFSGDEGNANEGDDDEDPEANGGGGSEEEEDDDDDDDDEDDDDEDDEDDEEDDEDEEELPQPPSKKRK</sequence>
<protein>
    <submittedName>
        <fullName evidence="2">Nucleolin</fullName>
    </submittedName>
</protein>
<evidence type="ECO:0000313" key="3">
    <source>
        <dbReference type="Proteomes" id="UP000797356"/>
    </source>
</evidence>
<evidence type="ECO:0000313" key="2">
    <source>
        <dbReference type="EMBL" id="KAG1363978.1"/>
    </source>
</evidence>
<keyword evidence="3" id="KW-1185">Reference proteome</keyword>
<name>A0A8K0IQ12_COCNU</name>
<dbReference type="PANTHER" id="PTHR35711:SF1">
    <property type="entry name" value="ECTODERMAL, ISOFORM F"/>
    <property type="match status" value="1"/>
</dbReference>
<feature type="compositionally biased region" description="Basic and acidic residues" evidence="1">
    <location>
        <begin position="65"/>
        <end position="76"/>
    </location>
</feature>
<reference evidence="2" key="2">
    <citation type="submission" date="2019-07" db="EMBL/GenBank/DDBJ databases">
        <authorList>
            <person name="Yang Y."/>
            <person name="Bocs S."/>
            <person name="Baudouin L."/>
        </authorList>
    </citation>
    <scope>NUCLEOTIDE SEQUENCE</scope>
    <source>
        <tissue evidence="2">Spear leaf of Hainan Tall coconut</tissue>
    </source>
</reference>
<accession>A0A8K0IQ12</accession>
<reference evidence="2" key="1">
    <citation type="journal article" date="2017" name="Gigascience">
        <title>The genome draft of coconut (Cocos nucifera).</title>
        <authorList>
            <person name="Xiao Y."/>
            <person name="Xu P."/>
            <person name="Fan H."/>
            <person name="Baudouin L."/>
            <person name="Xia W."/>
            <person name="Bocs S."/>
            <person name="Xu J."/>
            <person name="Li Q."/>
            <person name="Guo A."/>
            <person name="Zhou L."/>
            <person name="Li J."/>
            <person name="Wu Y."/>
            <person name="Ma Z."/>
            <person name="Armero A."/>
            <person name="Issali A.E."/>
            <person name="Liu N."/>
            <person name="Peng M."/>
            <person name="Yang Y."/>
        </authorList>
    </citation>
    <scope>NUCLEOTIDE SEQUENCE</scope>
    <source>
        <tissue evidence="2">Spear leaf of Hainan Tall coconut</tissue>
    </source>
</reference>
<proteinExistence type="predicted"/>
<dbReference type="AlphaFoldDB" id="A0A8K0IQ12"/>